<name>A0ABT1PIY3_9ACTN</name>
<keyword evidence="2" id="KW-1185">Reference proteome</keyword>
<protein>
    <submittedName>
        <fullName evidence="1">DUF2267 domain-containing protein</fullName>
    </submittedName>
</protein>
<accession>A0ABT1PIY3</accession>
<dbReference type="RefSeq" id="WP_255931460.1">
    <property type="nucleotide sequence ID" value="NZ_JANFNH010000040.1"/>
</dbReference>
<dbReference type="Proteomes" id="UP001206206">
    <property type="component" value="Unassembled WGS sequence"/>
</dbReference>
<sequence>MIDQRHLDRTDVACPDVAMTFDALLAKVRYEGAYPTKERAKEVTFQVLAALGRQLTGEERVALAARLPLEAAREFTGQVPSTQQLTGWGFVKDLARRSGTTPAVARWNTGTVLSVLAQLTGPDLLDQILDQLPEGYALLFGQPELRPRPRQAAPRKAA</sequence>
<organism evidence="1 2">
    <name type="scientific">Streptantibioticus rubrisoli</name>
    <dbReference type="NCBI Taxonomy" id="1387313"/>
    <lineage>
        <taxon>Bacteria</taxon>
        <taxon>Bacillati</taxon>
        <taxon>Actinomycetota</taxon>
        <taxon>Actinomycetes</taxon>
        <taxon>Kitasatosporales</taxon>
        <taxon>Streptomycetaceae</taxon>
        <taxon>Streptantibioticus</taxon>
    </lineage>
</organism>
<dbReference type="InterPro" id="IPR018727">
    <property type="entry name" value="DUF2267"/>
</dbReference>
<gene>
    <name evidence="1" type="ORF">NON19_25675</name>
</gene>
<reference evidence="1 2" key="1">
    <citation type="submission" date="2022-06" db="EMBL/GenBank/DDBJ databases">
        <title>Draft genome sequence of type strain Streptomyces rubrisoli DSM 42083.</title>
        <authorList>
            <person name="Duangmal K."/>
            <person name="Klaysubun C."/>
        </authorList>
    </citation>
    <scope>NUCLEOTIDE SEQUENCE [LARGE SCALE GENOMIC DNA]</scope>
    <source>
        <strain evidence="1 2">DSM 42083</strain>
    </source>
</reference>
<evidence type="ECO:0000313" key="2">
    <source>
        <dbReference type="Proteomes" id="UP001206206"/>
    </source>
</evidence>
<evidence type="ECO:0000313" key="1">
    <source>
        <dbReference type="EMBL" id="MCQ4045327.1"/>
    </source>
</evidence>
<dbReference type="InterPro" id="IPR038282">
    <property type="entry name" value="DUF2267_sf"/>
</dbReference>
<proteinExistence type="predicted"/>
<dbReference type="EMBL" id="JANFNH010000040">
    <property type="protein sequence ID" value="MCQ4045327.1"/>
    <property type="molecule type" value="Genomic_DNA"/>
</dbReference>
<dbReference type="Gene3D" id="1.10.490.110">
    <property type="entry name" value="Uncharacterized conserved protein DUF2267"/>
    <property type="match status" value="1"/>
</dbReference>
<dbReference type="Pfam" id="PF10025">
    <property type="entry name" value="DUF2267"/>
    <property type="match status" value="1"/>
</dbReference>
<comment type="caution">
    <text evidence="1">The sequence shown here is derived from an EMBL/GenBank/DDBJ whole genome shotgun (WGS) entry which is preliminary data.</text>
</comment>